<protein>
    <submittedName>
        <fullName evidence="2">Uncharacterized protein</fullName>
    </submittedName>
</protein>
<keyword evidence="1" id="KW-0732">Signal</keyword>
<proteinExistence type="predicted"/>
<keyword evidence="3" id="KW-1185">Reference proteome</keyword>
<comment type="caution">
    <text evidence="2">The sequence shown here is derived from an EMBL/GenBank/DDBJ whole genome shotgun (WGS) entry which is preliminary data.</text>
</comment>
<dbReference type="AlphaFoldDB" id="A0A2A9HJ10"/>
<gene>
    <name evidence="2" type="ORF">A9A59_2428</name>
</gene>
<evidence type="ECO:0000313" key="2">
    <source>
        <dbReference type="EMBL" id="PFG75162.1"/>
    </source>
</evidence>
<organism evidence="2 3">
    <name type="scientific">Tepidiforma thermophila (strain KCTC 52669 / CGMCC 1.13589 / G233)</name>
    <dbReference type="NCBI Taxonomy" id="2761530"/>
    <lineage>
        <taxon>Bacteria</taxon>
        <taxon>Bacillati</taxon>
        <taxon>Chloroflexota</taxon>
        <taxon>Tepidiformia</taxon>
        <taxon>Tepidiformales</taxon>
        <taxon>Tepidiformaceae</taxon>
        <taxon>Tepidiforma</taxon>
    </lineage>
</organism>
<dbReference type="Proteomes" id="UP000223071">
    <property type="component" value="Unassembled WGS sequence"/>
</dbReference>
<dbReference type="RefSeq" id="WP_098504499.1">
    <property type="nucleotide sequence ID" value="NZ_PDJQ01000001.1"/>
</dbReference>
<feature type="chain" id="PRO_5012315253" evidence="1">
    <location>
        <begin position="32"/>
        <end position="91"/>
    </location>
</feature>
<dbReference type="EMBL" id="PDJQ01000001">
    <property type="protein sequence ID" value="PFG75162.1"/>
    <property type="molecule type" value="Genomic_DNA"/>
</dbReference>
<evidence type="ECO:0000313" key="3">
    <source>
        <dbReference type="Proteomes" id="UP000223071"/>
    </source>
</evidence>
<accession>A0A2A9HJ10</accession>
<name>A0A2A9HJ10_TEPT2</name>
<feature type="signal peptide" evidence="1">
    <location>
        <begin position="1"/>
        <end position="31"/>
    </location>
</feature>
<sequence length="91" mass="9215">MRRAFVIFVTLPLTFALLPLAAVLMTPGAPARDTTLVLEQEPASPGPGLPTPAGVAAWDAAEFGGRDGALTFRGAEPNGGPAGGCEEVPQS</sequence>
<evidence type="ECO:0000256" key="1">
    <source>
        <dbReference type="SAM" id="SignalP"/>
    </source>
</evidence>
<reference evidence="2 3" key="1">
    <citation type="submission" date="2017-09" db="EMBL/GenBank/DDBJ databases">
        <title>Sequencing the genomes of two abundant thermophiles in Great Basin hot springs: Thermocrinis jamiesonii and novel Chloroflexi Thermoflexus hugenholtzii.</title>
        <authorList>
            <person name="Hedlund B."/>
        </authorList>
    </citation>
    <scope>NUCLEOTIDE SEQUENCE [LARGE SCALE GENOMIC DNA]</scope>
    <source>
        <strain evidence="2 3">G233</strain>
    </source>
</reference>